<dbReference type="InterPro" id="IPR019999">
    <property type="entry name" value="Anth_synth_I-like"/>
</dbReference>
<dbReference type="Gene3D" id="3.30.470.10">
    <property type="match status" value="1"/>
</dbReference>
<evidence type="ECO:0000313" key="3">
    <source>
        <dbReference type="Proteomes" id="UP000254879"/>
    </source>
</evidence>
<dbReference type="Pfam" id="PF01063">
    <property type="entry name" value="Aminotran_4"/>
    <property type="match status" value="1"/>
</dbReference>
<dbReference type="InterPro" id="IPR001544">
    <property type="entry name" value="Aminotrans_IV"/>
</dbReference>
<sequence length="579" mass="65144">MNRLQFDFEDKQLAFETPLTVYETSDLEKVTSVMQAVEAKIAAGYYAAGFVSYEAAPAFDSHLAVKSPSGSLPLIWFGIYETPITPSMKNSKTSSDILFHWQSDTDLTAYQNALQSIKEEIARGNTYQTNYTVRLNSPAESAADYTSFYEKLLQNGKATYSASLCTDSFQILSASPELFFKWEKDRITTRPMKGTIHRGASAEEDRELRDWLGNDAKNRAENTMIVDLLRNDLGKIAVPGSVQVEALCQLEPYPTTWQMTSTITAQTAPQTSLVDVFQALFPCGSITGAPKQSTMSLIEQLETSPRGIYCGAIGYITPAKQAVFSVPIRTVAIHDSIASYGVGGGIVWDSVIEEEYAEMQTKTKVLLNSNPSFHLIESLRLENGGLSRLEAHLDRLENSARFFAFPFDRAKTSEQWRSASQQYPQGTFKFRSCLLPDGKLSLEALPLVEYQEPIRAVLAKNPISTNSIWLKHKTSHRSIYEKHRQENTQETILFNKNGQLTEFITGNIVLQIDDQLYTPMLDAGVLPGVMRQTLLTERKITERTLLLEDLKKRKNMAYQQRTWLGAYLFSAIKKRRLKT</sequence>
<organism evidence="2 3">
    <name type="scientific">Listeria grayi</name>
    <name type="common">Listeria murrayi</name>
    <dbReference type="NCBI Taxonomy" id="1641"/>
    <lineage>
        <taxon>Bacteria</taxon>
        <taxon>Bacillati</taxon>
        <taxon>Bacillota</taxon>
        <taxon>Bacilli</taxon>
        <taxon>Bacillales</taxon>
        <taxon>Listeriaceae</taxon>
        <taxon>Listeria</taxon>
    </lineage>
</organism>
<dbReference type="Proteomes" id="UP000254879">
    <property type="component" value="Unassembled WGS sequence"/>
</dbReference>
<protein>
    <submittedName>
        <fullName evidence="2">Para-aminobenzoate synthase component 1</fullName>
        <ecNumber evidence="2">2.6.1.85</ecNumber>
    </submittedName>
</protein>
<dbReference type="SUPFAM" id="SSF56322">
    <property type="entry name" value="ADC synthase"/>
    <property type="match status" value="1"/>
</dbReference>
<gene>
    <name evidence="2" type="primary">pabB</name>
    <name evidence="2" type="ORF">NCTC10815_01999</name>
</gene>
<accession>A0A378MGL8</accession>
<evidence type="ECO:0000259" key="1">
    <source>
        <dbReference type="Pfam" id="PF00425"/>
    </source>
</evidence>
<dbReference type="InterPro" id="IPR043132">
    <property type="entry name" value="BCAT-like_C"/>
</dbReference>
<dbReference type="InterPro" id="IPR043131">
    <property type="entry name" value="BCAT-like_N"/>
</dbReference>
<dbReference type="PRINTS" id="PR00095">
    <property type="entry name" value="ANTSNTHASEI"/>
</dbReference>
<dbReference type="PANTHER" id="PTHR11236">
    <property type="entry name" value="AMINOBENZOATE/ANTHRANILATE SYNTHASE"/>
    <property type="match status" value="1"/>
</dbReference>
<dbReference type="Pfam" id="PF00425">
    <property type="entry name" value="Chorismate_bind"/>
    <property type="match status" value="1"/>
</dbReference>
<evidence type="ECO:0000313" key="2">
    <source>
        <dbReference type="EMBL" id="STY44646.1"/>
    </source>
</evidence>
<feature type="domain" description="Chorismate-utilising enzyme C-terminal" evidence="1">
    <location>
        <begin position="109"/>
        <end position="362"/>
    </location>
</feature>
<dbReference type="GO" id="GO:0000162">
    <property type="term" value="P:L-tryptophan biosynthetic process"/>
    <property type="evidence" value="ECO:0007669"/>
    <property type="project" value="TreeGrafter"/>
</dbReference>
<dbReference type="SUPFAM" id="SSF56752">
    <property type="entry name" value="D-aminoacid aminotransferase-like PLP-dependent enzymes"/>
    <property type="match status" value="1"/>
</dbReference>
<dbReference type="GO" id="GO:0046820">
    <property type="term" value="F:4-amino-4-deoxychorismate synthase activity"/>
    <property type="evidence" value="ECO:0007669"/>
    <property type="project" value="UniProtKB-EC"/>
</dbReference>
<dbReference type="EMBL" id="UGPG01000001">
    <property type="protein sequence ID" value="STY44646.1"/>
    <property type="molecule type" value="Genomic_DNA"/>
</dbReference>
<dbReference type="AlphaFoldDB" id="A0A378MGL8"/>
<dbReference type="InterPro" id="IPR015890">
    <property type="entry name" value="Chorismate_C"/>
</dbReference>
<dbReference type="NCBIfam" id="TIGR00553">
    <property type="entry name" value="pabB"/>
    <property type="match status" value="1"/>
</dbReference>
<dbReference type="PANTHER" id="PTHR11236:SF50">
    <property type="entry name" value="AMINODEOXYCHORISMATE SYNTHASE COMPONENT 1"/>
    <property type="match status" value="1"/>
</dbReference>
<dbReference type="InterPro" id="IPR036038">
    <property type="entry name" value="Aminotransferase-like"/>
</dbReference>
<dbReference type="EC" id="2.6.1.85" evidence="2"/>
<name>A0A378MGL8_LISGR</name>
<reference evidence="2 3" key="1">
    <citation type="submission" date="2018-06" db="EMBL/GenBank/DDBJ databases">
        <authorList>
            <consortium name="Pathogen Informatics"/>
            <person name="Doyle S."/>
        </authorList>
    </citation>
    <scope>NUCLEOTIDE SEQUENCE [LARGE SCALE GENOMIC DNA]</scope>
    <source>
        <strain evidence="3">NCTC 10815</strain>
    </source>
</reference>
<dbReference type="InterPro" id="IPR005801">
    <property type="entry name" value="ADC_synthase"/>
</dbReference>
<keyword evidence="2" id="KW-0808">Transferase</keyword>
<dbReference type="Gene3D" id="3.20.10.10">
    <property type="entry name" value="D-amino Acid Aminotransferase, subunit A, domain 2"/>
    <property type="match status" value="1"/>
</dbReference>
<dbReference type="GO" id="GO:0009396">
    <property type="term" value="P:folic acid-containing compound biosynthetic process"/>
    <property type="evidence" value="ECO:0007669"/>
    <property type="project" value="InterPro"/>
</dbReference>
<dbReference type="Gene3D" id="3.60.120.10">
    <property type="entry name" value="Anthranilate synthase"/>
    <property type="match status" value="1"/>
</dbReference>
<proteinExistence type="predicted"/>
<keyword evidence="2" id="KW-0032">Aminotransferase</keyword>
<dbReference type="InterPro" id="IPR005802">
    <property type="entry name" value="ADC_synth_comp_1"/>
</dbReference>